<proteinExistence type="predicted"/>
<evidence type="ECO:0000313" key="1">
    <source>
        <dbReference type="EMBL" id="MDH8677222.1"/>
    </source>
</evidence>
<dbReference type="InterPro" id="IPR011990">
    <property type="entry name" value="TPR-like_helical_dom_sf"/>
</dbReference>
<dbReference type="SUPFAM" id="SSF48452">
    <property type="entry name" value="TPR-like"/>
    <property type="match status" value="1"/>
</dbReference>
<dbReference type="RefSeq" id="WP_281093034.1">
    <property type="nucleotide sequence ID" value="NZ_JARYZI010000002.1"/>
</dbReference>
<dbReference type="Proteomes" id="UP001158045">
    <property type="component" value="Unassembled WGS sequence"/>
</dbReference>
<organism evidence="1 2">
    <name type="scientific">Fusibacter bizertensis</name>
    <dbReference type="NCBI Taxonomy" id="1488331"/>
    <lineage>
        <taxon>Bacteria</taxon>
        <taxon>Bacillati</taxon>
        <taxon>Bacillota</taxon>
        <taxon>Clostridia</taxon>
        <taxon>Eubacteriales</taxon>
        <taxon>Eubacteriales Family XII. Incertae Sedis</taxon>
        <taxon>Fusibacter</taxon>
    </lineage>
</organism>
<sequence>MSALFDRSYTCQICGKDFTSKQVKTSAIRAKERKKDFHTIFNGENPTFYGVICCPNCGYTKFENDFKQEITAKCRDTVKNTITKSWKVQDFTKERDINAAIKVHLIALVNYNVLKEKQAIIGKLLLRLAWFYEEAGNTSENMKYVKLALDAFIKSFELEKQEDAEEKELEIIYLIGELNRQLGNYKEAIRWYDMVVKHEFAYKNRLIKGYAKEQWALAAEEYSLSKKNEPATILTTNY</sequence>
<comment type="caution">
    <text evidence="1">The sequence shown here is derived from an EMBL/GenBank/DDBJ whole genome shotgun (WGS) entry which is preliminary data.</text>
</comment>
<evidence type="ECO:0000313" key="2">
    <source>
        <dbReference type="Proteomes" id="UP001158045"/>
    </source>
</evidence>
<name>A0ABT6N9X8_9FIRM</name>
<keyword evidence="2" id="KW-1185">Reference proteome</keyword>
<protein>
    <submittedName>
        <fullName evidence="1">DUF2225 domain-containing protein</fullName>
    </submittedName>
</protein>
<accession>A0ABT6N9X8</accession>
<reference evidence="1 2" key="1">
    <citation type="submission" date="2023-04" db="EMBL/GenBank/DDBJ databases">
        <title>Fusibacter bizertensis strain WBS, isolated from littoral bottom sediments of the Arctic seas - biochemical and genomic analysis.</title>
        <authorList>
            <person name="Brioukhanov A.L."/>
        </authorList>
    </citation>
    <scope>NUCLEOTIDE SEQUENCE [LARGE SCALE GENOMIC DNA]</scope>
    <source>
        <strain evidence="1 2">WBS</strain>
    </source>
</reference>
<dbReference type="Gene3D" id="1.25.40.10">
    <property type="entry name" value="Tetratricopeptide repeat domain"/>
    <property type="match status" value="1"/>
</dbReference>
<gene>
    <name evidence="1" type="ORF">QE109_03630</name>
</gene>
<dbReference type="InterPro" id="IPR018708">
    <property type="entry name" value="DUF2225"/>
</dbReference>
<dbReference type="Pfam" id="PF09986">
    <property type="entry name" value="DUF2225"/>
    <property type="match status" value="1"/>
</dbReference>
<dbReference type="EMBL" id="JARYZI010000002">
    <property type="protein sequence ID" value="MDH8677222.1"/>
    <property type="molecule type" value="Genomic_DNA"/>
</dbReference>